<proteinExistence type="predicted"/>
<accession>A0ACA9M1L8</accession>
<evidence type="ECO:0000313" key="1">
    <source>
        <dbReference type="EMBL" id="CAG8561999.1"/>
    </source>
</evidence>
<organism evidence="1 2">
    <name type="scientific">Cetraspora pellucida</name>
    <dbReference type="NCBI Taxonomy" id="1433469"/>
    <lineage>
        <taxon>Eukaryota</taxon>
        <taxon>Fungi</taxon>
        <taxon>Fungi incertae sedis</taxon>
        <taxon>Mucoromycota</taxon>
        <taxon>Glomeromycotina</taxon>
        <taxon>Glomeromycetes</taxon>
        <taxon>Diversisporales</taxon>
        <taxon>Gigasporaceae</taxon>
        <taxon>Cetraspora</taxon>
    </lineage>
</organism>
<evidence type="ECO:0000313" key="2">
    <source>
        <dbReference type="Proteomes" id="UP000789366"/>
    </source>
</evidence>
<reference evidence="1" key="1">
    <citation type="submission" date="2021-06" db="EMBL/GenBank/DDBJ databases">
        <authorList>
            <person name="Kallberg Y."/>
            <person name="Tangrot J."/>
            <person name="Rosling A."/>
        </authorList>
    </citation>
    <scope>NUCLEOTIDE SEQUENCE</scope>
    <source>
        <strain evidence="1">28 12/20/2015</strain>
    </source>
</reference>
<sequence length="140" mass="16177">MGCIHKEYYSADARYLSDKAIQEIKETMSMVPDAINAIAKKYHINYYHVLDYILNHKQTKSRVKNLFTTFLNTEIKKRSFKSQSKSIHISDSVSSSNLILVDTDDSIKKITSKDLDALYEKEARRDEKNITNMTHLLAIS</sequence>
<comment type="caution">
    <text evidence="1">The sequence shown here is derived from an EMBL/GenBank/DDBJ whole genome shotgun (WGS) entry which is preliminary data.</text>
</comment>
<keyword evidence="2" id="KW-1185">Reference proteome</keyword>
<dbReference type="Proteomes" id="UP000789366">
    <property type="component" value="Unassembled WGS sequence"/>
</dbReference>
<name>A0ACA9M1L8_9GLOM</name>
<gene>
    <name evidence="1" type="ORF">SPELUC_LOCUS5644</name>
</gene>
<dbReference type="EMBL" id="CAJVPW010005896">
    <property type="protein sequence ID" value="CAG8561999.1"/>
    <property type="molecule type" value="Genomic_DNA"/>
</dbReference>
<protein>
    <submittedName>
        <fullName evidence="1">4475_t:CDS:1</fullName>
    </submittedName>
</protein>